<keyword evidence="3" id="KW-1185">Reference proteome</keyword>
<proteinExistence type="predicted"/>
<sequence length="99" mass="10022">MQASETSFRRDFLPAARSHLGGRRVLLAAGAVIAGGGLAFNWSLLVAAGIAPLLLGVLPCVAMCALGLCVNRMASSSCCTRDVSTTQDADSPTGTAGKV</sequence>
<dbReference type="Proteomes" id="UP000191905">
    <property type="component" value="Unassembled WGS sequence"/>
</dbReference>
<comment type="caution">
    <text evidence="2">The sequence shown here is derived from an EMBL/GenBank/DDBJ whole genome shotgun (WGS) entry which is preliminary data.</text>
</comment>
<protein>
    <submittedName>
        <fullName evidence="2">Uncharacterized protein</fullName>
    </submittedName>
</protein>
<gene>
    <name evidence="2" type="ORF">BFN67_21550</name>
</gene>
<dbReference type="STRING" id="1873176.BFN67_21550"/>
<evidence type="ECO:0000256" key="1">
    <source>
        <dbReference type="SAM" id="Phobius"/>
    </source>
</evidence>
<dbReference type="AlphaFoldDB" id="A0A1V8RN11"/>
<evidence type="ECO:0000313" key="3">
    <source>
        <dbReference type="Proteomes" id="UP000191905"/>
    </source>
</evidence>
<keyword evidence="1" id="KW-0812">Transmembrane</keyword>
<feature type="transmembrane region" description="Helical" evidence="1">
    <location>
        <begin position="25"/>
        <end position="44"/>
    </location>
</feature>
<feature type="transmembrane region" description="Helical" evidence="1">
    <location>
        <begin position="50"/>
        <end position="71"/>
    </location>
</feature>
<dbReference type="EMBL" id="MDET01000028">
    <property type="protein sequence ID" value="OQM74546.1"/>
    <property type="molecule type" value="Genomic_DNA"/>
</dbReference>
<accession>A0A1V8RN11</accession>
<keyword evidence="1" id="KW-1133">Transmembrane helix</keyword>
<name>A0A1V8RN11_9HYPH</name>
<reference evidence="2 3" key="1">
    <citation type="journal article" date="2016" name="Int. J. Syst. Evol. Microbiol.">
        <title>Pseudaminobacter manganicus sp. nov., isolated from sludge of a manganese mine.</title>
        <authorList>
            <person name="Li J."/>
            <person name="Huang J."/>
            <person name="Liao S."/>
            <person name="Wang G."/>
        </authorList>
    </citation>
    <scope>NUCLEOTIDE SEQUENCE [LARGE SCALE GENOMIC DNA]</scope>
    <source>
        <strain evidence="2 3">JH-7</strain>
    </source>
</reference>
<organism evidence="2 3">
    <name type="scientific">Manganibacter manganicus</name>
    <dbReference type="NCBI Taxonomy" id="1873176"/>
    <lineage>
        <taxon>Bacteria</taxon>
        <taxon>Pseudomonadati</taxon>
        <taxon>Pseudomonadota</taxon>
        <taxon>Alphaproteobacteria</taxon>
        <taxon>Hyphomicrobiales</taxon>
        <taxon>Phyllobacteriaceae</taxon>
        <taxon>Manganibacter</taxon>
    </lineage>
</organism>
<keyword evidence="1" id="KW-0472">Membrane</keyword>
<evidence type="ECO:0000313" key="2">
    <source>
        <dbReference type="EMBL" id="OQM74546.1"/>
    </source>
</evidence>